<dbReference type="EMBL" id="KE747836">
    <property type="protein sequence ID" value="RMZ72988.1"/>
    <property type="molecule type" value="Genomic_DNA"/>
</dbReference>
<reference evidence="1 2" key="1">
    <citation type="journal article" date="2014" name="PLoS ONE">
        <title>De novo Genome Assembly of the Fungal Plant Pathogen Pyrenophora semeniperda.</title>
        <authorList>
            <person name="Soliai M.M."/>
            <person name="Meyer S.E."/>
            <person name="Udall J.A."/>
            <person name="Elzinga D.E."/>
            <person name="Hermansen R.A."/>
            <person name="Bodily P.M."/>
            <person name="Hart A.A."/>
            <person name="Coleman C.E."/>
        </authorList>
    </citation>
    <scope>NUCLEOTIDE SEQUENCE [LARGE SCALE GENOMIC DNA]</scope>
    <source>
        <strain evidence="1 2">CCB06</strain>
        <tissue evidence="1">Mycelium</tissue>
    </source>
</reference>
<evidence type="ECO:0000313" key="2">
    <source>
        <dbReference type="Proteomes" id="UP000265663"/>
    </source>
</evidence>
<protein>
    <submittedName>
        <fullName evidence="1">Cytochrome P450</fullName>
    </submittedName>
</protein>
<name>A0A3M7MET7_9PLEO</name>
<dbReference type="PANTHER" id="PTHR34724:SF2">
    <property type="entry name" value="OS12G0596101 PROTEIN"/>
    <property type="match status" value="1"/>
</dbReference>
<evidence type="ECO:0000313" key="1">
    <source>
        <dbReference type="EMBL" id="RMZ72988.1"/>
    </source>
</evidence>
<gene>
    <name evidence="1" type="ORF">GMOD_00009779</name>
</gene>
<sequence>MCKKATCDSCQKTTWWGCGKHITSVMESVPLEQWCTCVPRVEQQGQQYPPKGTLSSA</sequence>
<organism evidence="1 2">
    <name type="scientific">Pyrenophora seminiperda CCB06</name>
    <dbReference type="NCBI Taxonomy" id="1302712"/>
    <lineage>
        <taxon>Eukaryota</taxon>
        <taxon>Fungi</taxon>
        <taxon>Dikarya</taxon>
        <taxon>Ascomycota</taxon>
        <taxon>Pezizomycotina</taxon>
        <taxon>Dothideomycetes</taxon>
        <taxon>Pleosporomycetidae</taxon>
        <taxon>Pleosporales</taxon>
        <taxon>Pleosporineae</taxon>
        <taxon>Pleosporaceae</taxon>
        <taxon>Pyrenophora</taxon>
    </lineage>
</organism>
<keyword evidence="2" id="KW-1185">Reference proteome</keyword>
<dbReference type="OrthoDB" id="88410at2759"/>
<dbReference type="Proteomes" id="UP000265663">
    <property type="component" value="Unassembled WGS sequence"/>
</dbReference>
<accession>A0A3M7MET7</accession>
<proteinExistence type="predicted"/>
<dbReference type="AlphaFoldDB" id="A0A3M7MET7"/>
<dbReference type="PANTHER" id="PTHR34724">
    <property type="entry name" value="OS12G0596101 PROTEIN"/>
    <property type="match status" value="1"/>
</dbReference>